<dbReference type="KEGG" id="reh:H16_A0881"/>
<reference evidence="2 3" key="1">
    <citation type="journal article" date="2006" name="Nat. Biotechnol.">
        <title>Genome sequence of the bioplastic-producing 'Knallgas' bacterium Ralstonia eutropha H16.</title>
        <authorList>
            <person name="Pohlmann A."/>
            <person name="Fricke W.F."/>
            <person name="Reinecke F."/>
            <person name="Kusian B."/>
            <person name="Liesegang H."/>
            <person name="Cramm R."/>
            <person name="Eitinger T."/>
            <person name="Ewering C."/>
            <person name="Potter M."/>
            <person name="Schwartz E."/>
            <person name="Strittmatter A."/>
            <person name="Voss I."/>
            <person name="Gottschalk G."/>
            <person name="Steinbuechel A."/>
            <person name="Friedrich B."/>
            <person name="Bowien B."/>
        </authorList>
    </citation>
    <scope>NUCLEOTIDE SEQUENCE [LARGE SCALE GENOMIC DNA]</scope>
    <source>
        <strain evidence="3">ATCC 17699 / DSM 428 / KCTC 22496 / NCIMB 10442 / H16 / Stanier 337</strain>
    </source>
</reference>
<evidence type="ECO:0000256" key="1">
    <source>
        <dbReference type="SAM" id="MobiDB-lite"/>
    </source>
</evidence>
<dbReference type="HOGENOM" id="CLU_492367_0_0_4"/>
<dbReference type="Proteomes" id="UP000008210">
    <property type="component" value="Chromosome 1"/>
</dbReference>
<protein>
    <submittedName>
        <fullName evidence="2">ISAE1 Orf2 fusion protein</fullName>
    </submittedName>
</protein>
<organism evidence="2 3">
    <name type="scientific">Cupriavidus necator (strain ATCC 17699 / DSM 428 / KCTC 22496 / NCIMB 10442 / H16 / Stanier 337)</name>
    <name type="common">Ralstonia eutropha</name>
    <dbReference type="NCBI Taxonomy" id="381666"/>
    <lineage>
        <taxon>Bacteria</taxon>
        <taxon>Pseudomonadati</taxon>
        <taxon>Pseudomonadota</taxon>
        <taxon>Betaproteobacteria</taxon>
        <taxon>Burkholderiales</taxon>
        <taxon>Burkholderiaceae</taxon>
        <taxon>Cupriavidus</taxon>
    </lineage>
</organism>
<name>Q0KD93_CUPNH</name>
<dbReference type="AlphaFoldDB" id="Q0KD93"/>
<dbReference type="EMBL" id="AM260479">
    <property type="protein sequence ID" value="CAJ92028.1"/>
    <property type="molecule type" value="Genomic_DNA"/>
</dbReference>
<proteinExistence type="predicted"/>
<gene>
    <name evidence="2" type="ordered locus">H16_A0881</name>
</gene>
<dbReference type="STRING" id="381666.H16_A0881"/>
<sequence>MQRYRRNACGSCARPPSLARLGSHDVRAPLLEHCGNNVDLLALKDFAQLLAIQPGTGSAFGRDVGDQRVEIGTLRGWQPVAILEQRPAQAFEAWIGLLFDTPGLVHGCRSVSHDMELVEGDARVGQMLADALDERRRHVDTDHPDLLRRSVVLAQMCSELANRGSILAFGHKHDLTRVGISDKRQVVVTAPVGRFVNGGSGHAGQIEFGHREVDIALADSVHAMPRLTHRSGYSRKRHLLRKRHHHGFKQQREARELASPVRLDQHHAAVGKLHAWRADFQIAVVLEEVQVPIAFGHRVVNRVPTGDLRVGKAAAGDKVNLDRQRLGLRVEVDFPDEPRIAYAKGCFKQFAMHRSCCSLPETRHDTTHLKFKRGKPWNSGRKRCAQANILTRRPGWFPHPKAAAGSSAPCPSGQSLAGIPWSTPVKRPFSGHSRIFPSGSRPWPVPSCSVLRIASKRSRGPPSGMPTSPRRSAWACTAMETACCVPGPSSCRGRNMPGFVGATPTSTRDTSPTISDSSTGPSTLPNRRATRVAPCCSSSWICPLSTTTSTLDD</sequence>
<evidence type="ECO:0000313" key="2">
    <source>
        <dbReference type="EMBL" id="CAJ92028.1"/>
    </source>
</evidence>
<evidence type="ECO:0000313" key="3">
    <source>
        <dbReference type="Proteomes" id="UP000008210"/>
    </source>
</evidence>
<dbReference type="eggNOG" id="ENOG502ZGDG">
    <property type="taxonomic scope" value="Bacteria"/>
</dbReference>
<keyword evidence="3" id="KW-1185">Reference proteome</keyword>
<feature type="region of interest" description="Disordered" evidence="1">
    <location>
        <begin position="502"/>
        <end position="527"/>
    </location>
</feature>
<accession>Q0KD93</accession>
<feature type="compositionally biased region" description="Polar residues" evidence="1">
    <location>
        <begin position="503"/>
        <end position="525"/>
    </location>
</feature>